<dbReference type="AlphaFoldDB" id="A0A9X2Q789"/>
<dbReference type="InterPro" id="IPR025737">
    <property type="entry name" value="FApF"/>
</dbReference>
<sequence>MNLSSTRLALALVLPFAVVLLAPSSATGQIAADRPGFGDGPATVAPGTVQAELGAAAANDDFGTNAELGQLLLRYGVADFLELRGGVGSFALDAPDTEYTGTSVGGKLRLAQSSLSALSVVSTWALPTGTGAFENERVSQTLALAFNGALGEGLGLSANAGTSVPYGGDADPSYLFIPTLSFGVTDRVGAYVGYAGFYTTGLNRNYVEAGLTLLSSPNTQLDVNTGLQVDENRSAFVAGLGLAHRF</sequence>
<dbReference type="RefSeq" id="WP_251951495.1">
    <property type="nucleotide sequence ID" value="NZ_CALTSK010000003.1"/>
</dbReference>
<gene>
    <name evidence="2" type="ORF">GGP71_001919</name>
</gene>
<evidence type="ECO:0000313" key="3">
    <source>
        <dbReference type="Proteomes" id="UP001155027"/>
    </source>
</evidence>
<reference evidence="2" key="1">
    <citation type="submission" date="2022-08" db="EMBL/GenBank/DDBJ databases">
        <title>Genomic Encyclopedia of Type Strains, Phase V (KMG-V): Genome sequencing to study the core and pangenomes of soil and plant-associated prokaryotes.</title>
        <authorList>
            <person name="Whitman W."/>
        </authorList>
    </citation>
    <scope>NUCLEOTIDE SEQUENCE</scope>
    <source>
        <strain evidence="2">0</strain>
    </source>
</reference>
<dbReference type="EMBL" id="JANUAU010000005">
    <property type="protein sequence ID" value="MCS3677991.1"/>
    <property type="molecule type" value="Genomic_DNA"/>
</dbReference>
<feature type="chain" id="PRO_5041155390" description="Transporter" evidence="1">
    <location>
        <begin position="29"/>
        <end position="246"/>
    </location>
</feature>
<dbReference type="Proteomes" id="UP001155027">
    <property type="component" value="Unassembled WGS sequence"/>
</dbReference>
<comment type="caution">
    <text evidence="2">The sequence shown here is derived from an EMBL/GenBank/DDBJ whole genome shotgun (WGS) entry which is preliminary data.</text>
</comment>
<keyword evidence="1" id="KW-0732">Signal</keyword>
<organism evidence="2 3">
    <name type="scientific">Salinibacter ruber</name>
    <dbReference type="NCBI Taxonomy" id="146919"/>
    <lineage>
        <taxon>Bacteria</taxon>
        <taxon>Pseudomonadati</taxon>
        <taxon>Rhodothermota</taxon>
        <taxon>Rhodothermia</taxon>
        <taxon>Rhodothermales</taxon>
        <taxon>Salinibacteraceae</taxon>
        <taxon>Salinibacter</taxon>
    </lineage>
</organism>
<accession>A0A9X2Q789</accession>
<dbReference type="Pfam" id="PF13557">
    <property type="entry name" value="Phenol_MetA_deg"/>
    <property type="match status" value="1"/>
</dbReference>
<feature type="signal peptide" evidence="1">
    <location>
        <begin position="1"/>
        <end position="28"/>
    </location>
</feature>
<name>A0A9X2Q789_9BACT</name>
<protein>
    <recommendedName>
        <fullName evidence="4">Transporter</fullName>
    </recommendedName>
</protein>
<evidence type="ECO:0008006" key="4">
    <source>
        <dbReference type="Google" id="ProtNLM"/>
    </source>
</evidence>
<proteinExistence type="predicted"/>
<evidence type="ECO:0000256" key="1">
    <source>
        <dbReference type="SAM" id="SignalP"/>
    </source>
</evidence>
<evidence type="ECO:0000313" key="2">
    <source>
        <dbReference type="EMBL" id="MCS3677991.1"/>
    </source>
</evidence>